<gene>
    <name evidence="4" type="ORF">ECRASSUSDP1_LOCUS24654</name>
</gene>
<dbReference type="SUPFAM" id="SSF48371">
    <property type="entry name" value="ARM repeat"/>
    <property type="match status" value="1"/>
</dbReference>
<keyword evidence="2" id="KW-0812">Transmembrane</keyword>
<protein>
    <recommendedName>
        <fullName evidence="3">RyR/IP3R Homology associated domain-containing protein</fullName>
    </recommendedName>
</protein>
<evidence type="ECO:0000313" key="4">
    <source>
        <dbReference type="EMBL" id="CAI2383161.1"/>
    </source>
</evidence>
<feature type="compositionally biased region" description="Acidic residues" evidence="1">
    <location>
        <begin position="98"/>
        <end position="126"/>
    </location>
</feature>
<keyword evidence="2" id="KW-1133">Transmembrane helix</keyword>
<reference evidence="4" key="1">
    <citation type="submission" date="2023-07" db="EMBL/GenBank/DDBJ databases">
        <authorList>
            <consortium name="AG Swart"/>
            <person name="Singh M."/>
            <person name="Singh A."/>
            <person name="Seah K."/>
            <person name="Emmerich C."/>
        </authorList>
    </citation>
    <scope>NUCLEOTIDE SEQUENCE</scope>
    <source>
        <strain evidence="4">DP1</strain>
    </source>
</reference>
<proteinExistence type="predicted"/>
<feature type="transmembrane region" description="Helical" evidence="2">
    <location>
        <begin position="1975"/>
        <end position="2003"/>
    </location>
</feature>
<evidence type="ECO:0000256" key="2">
    <source>
        <dbReference type="SAM" id="Phobius"/>
    </source>
</evidence>
<name>A0AAD1Y3C6_EUPCR</name>
<feature type="domain" description="RyR/IP3R Homology associated" evidence="3">
    <location>
        <begin position="1564"/>
        <end position="1656"/>
    </location>
</feature>
<dbReference type="Proteomes" id="UP001295684">
    <property type="component" value="Unassembled WGS sequence"/>
</dbReference>
<dbReference type="PANTHER" id="PTHR13715:SF99">
    <property type="entry name" value="INOSITOL 1,4,5-TRISPHOSPHATE RECEPTOR-LIKE PROTEIN A"/>
    <property type="match status" value="1"/>
</dbReference>
<feature type="compositionally biased region" description="Basic and acidic residues" evidence="1">
    <location>
        <begin position="52"/>
        <end position="67"/>
    </location>
</feature>
<dbReference type="InterPro" id="IPR016024">
    <property type="entry name" value="ARM-type_fold"/>
</dbReference>
<feature type="transmembrane region" description="Helical" evidence="2">
    <location>
        <begin position="2182"/>
        <end position="2201"/>
    </location>
</feature>
<feature type="transmembrane region" description="Helical" evidence="2">
    <location>
        <begin position="2094"/>
        <end position="2117"/>
    </location>
</feature>
<dbReference type="InterPro" id="IPR013662">
    <property type="entry name" value="RIH_assoc-dom"/>
</dbReference>
<feature type="region of interest" description="Disordered" evidence="1">
    <location>
        <begin position="37"/>
        <end position="142"/>
    </location>
</feature>
<dbReference type="GO" id="GO:0006816">
    <property type="term" value="P:calcium ion transport"/>
    <property type="evidence" value="ECO:0007669"/>
    <property type="project" value="InterPro"/>
</dbReference>
<keyword evidence="2" id="KW-0472">Membrane</keyword>
<accession>A0AAD1Y3C6</accession>
<dbReference type="InterPro" id="IPR015925">
    <property type="entry name" value="Ryanodine_IP3_receptor"/>
</dbReference>
<feature type="transmembrane region" description="Helical" evidence="2">
    <location>
        <begin position="2064"/>
        <end position="2082"/>
    </location>
</feature>
<dbReference type="PANTHER" id="PTHR13715">
    <property type="entry name" value="RYANODINE RECEPTOR AND IP3 RECEPTOR"/>
    <property type="match status" value="1"/>
</dbReference>
<feature type="compositionally biased region" description="Pro residues" evidence="1">
    <location>
        <begin position="1"/>
        <end position="12"/>
    </location>
</feature>
<feature type="transmembrane region" description="Helical" evidence="2">
    <location>
        <begin position="2041"/>
        <end position="2058"/>
    </location>
</feature>
<keyword evidence="5" id="KW-1185">Reference proteome</keyword>
<feature type="compositionally biased region" description="Basic and acidic residues" evidence="1">
    <location>
        <begin position="127"/>
        <end position="142"/>
    </location>
</feature>
<feature type="compositionally biased region" description="Low complexity" evidence="1">
    <location>
        <begin position="85"/>
        <end position="94"/>
    </location>
</feature>
<dbReference type="Gene3D" id="1.10.287.70">
    <property type="match status" value="1"/>
</dbReference>
<sequence length="2294" mass="268482">MTSPHPTHPPNIPAESTEEDHKNNFFVDYNHIQLHSLTGESNDFGEEESSQEELRPLREESDSRSEPDSSQEAYGNDEDRKKRWTTSLTSSTSSEDAFLQEESELSAEVTEEEAEQPEEQEEEEEKEEKGFRNLVDGDREGQRDFEGVRAKVDIWDQRLRGVADGEYEKLQAQNNRNIEGSLQSLLQVHTEENKELQGREVFIGDYVGVRCLHESTLMYLHSENFEWKWTPDETLAPIITIEPILREPPYSISKLETQECQDKPNYQWELKGGKKCYETEIENVAHNLSYFQTKQTHPLATNKTFVLKFVGNNIKECNFEVPELDKNVAINQWSLVCINEDTEEFTIRPQTPYYLSTIIGHKFYYLSKESASTLTKYKEDAEEVHFYITQKETNEMDQVRHRVTRMDCYCLFDHENKHLNLVHYYMKNWLAQNTPKGILMTRYTSLSNIPVQNYFKIRHYPHQRKIVFETIVNYSSLLNKKPMAKYLAYENGALTLVDYKYIFELQQIEKGENLYSNQPFMVKVPNKNRYLCSIPSDYTDNRNLIAKPFDLAHEKRFYFHLRHIQAYGLAQGNITTADMQLWNAFSVLKRIEREGIDNINPNDLPIAYTHVKIPLQSLYIWLEDKESNKLKYNFYSQICLNGYYNQPQMALFYSKSYYQWYFGKLRELRRKLISNKTDLSQISLHPSLLYYPQCEYLLALGSPKRKNDFCSVLKQVKYFTTDPKECGEADNSYKRIMTLQMIVTNCYSDVNMNCKGTESVIYEKECFLPFVQYELSKGEDLCDLSILLGLVSNKYRDAWCIWSFCISNPPLIKYVCEHLKSHIFPIDELEIDSIIRLASDYKEELLENEDWKAEMFFEGRFQADIMLKNQNTHLREIMVMVIYSYGIRCGLINDADFVEKSNIFILESYRHQRISSHILGLLLTLSCNINVPSENSDLPTRDQKDSMNMMISSCLQVLNSFENYDSIEDLFLILEIFECLNCMLQSTDYQNNILHNLKINFGFKPLIKLLNDLSERFLLARPSTFDCTKHTPLYDWKLVRANKAAVDDRAHDVDVVKESYQRDICTKILSMLSQIYKIKDDKDNRNEPVRNIPYISEAFMNSSSTSKEFSNTLLRVIIKWGNFDNEPEVTRHIFNLILKYDGKLEEPFEDIDDDKREKDFGDLCLRTLPFFTHLKAEYKEDVEILQERVKALSQNLPATKDIPPPKPHTKAITSIISLLVRINSLLDFKTTTDKACVKIVNQFIKTTYDFLTKGANYPAIREAIFSFNSYLFTLSWKNRLCNSHHSDLVETILAQSRAERFNLDSVEILTEVLAKLGHTFEWLDQSLIEENDPEIRRLCGFEMNRVRDDSKIVEIQRRIGEGGEENEEGDDREGQRYGIYGLNWTKGSKMMKILIKKFISDQKSQSKTKLFESTRSFQLLLYKLFSNIQVLDPEYDTYYYILQSLEMILEVLSNSKILENSEICHMFYTEHSTDAIFSLIIKKHSFKGESQRVRQMAYKILIKFMEVDISAARKSFRYWTHIGDNKNLFFGRIQRLFAQFSTYFMEEKLSFIVSKYLDETDYNELLCCLQWMTVLCQNNRNWQRYLRKQDNSVKNHNLLLEMIELLRTSALRYHYEYAIDLLRAIIRFMTASVNGKNEKLIGLYVNSNVVRYCKGILVTGLSPREVEFVSKIHKKSNSEVLEEMEKSLENPIPRDCLKKYSLLKQEVLWLLNCLVIYNTEHEIRASENHEVIDNLMVLNYVKFIIYRGQTNDPIIFKTDCKLSEVYNINVGFQSYYLIARLWDNNNQSHSNCVQNTDESGIVKKYLRLLRAISNRILTFRLRYEPPADGEYKKFEGRKNLIAEATTFFDDYSSSIEIVMPNGDLETRYFEILPCFLSFTQNEKDIFWLGANLDDSKTAVISFVEYAQNKIDELFIQQDVQDKWFCPRDVAKKDNWLTDLGSVLIFIMNFILFFALEVNEGETLNKPSLFGLSSSITKIILFTLGIMILIFFAFIIIIQGTIVIRMRSARALRDDNQSKEKSTLSKFFTVFSYIMHHKDKTLQARSIWCIVLCLGFAVAGLASDYFWFSFTIMYLLIFSPHITEVSNAIWNPKKRILSTLVLSAVVVYWFGIIAYVYFGSDFDGAVSGSNITLRRTIAVIFDSWYNFGVGGFLSDRGRSAIMKDVGEEEFQYHLIGSRIGFDFLFFFAVNTLLLNILSGIIIDNFGERRAKSDSIHQRQNDLCFVCGEMSRDLPDFVNHCKYTHNIWDYMYYIGYLKAMDSSSMEDYRDIHVHSCLQQGLNDWFPAYKDQVNINE</sequence>
<feature type="region of interest" description="Disordered" evidence="1">
    <location>
        <begin position="1"/>
        <end position="22"/>
    </location>
</feature>
<evidence type="ECO:0000313" key="5">
    <source>
        <dbReference type="Proteomes" id="UP001295684"/>
    </source>
</evidence>
<organism evidence="4 5">
    <name type="scientific">Euplotes crassus</name>
    <dbReference type="NCBI Taxonomy" id="5936"/>
    <lineage>
        <taxon>Eukaryota</taxon>
        <taxon>Sar</taxon>
        <taxon>Alveolata</taxon>
        <taxon>Ciliophora</taxon>
        <taxon>Intramacronucleata</taxon>
        <taxon>Spirotrichea</taxon>
        <taxon>Hypotrichia</taxon>
        <taxon>Euplotida</taxon>
        <taxon>Euplotidae</taxon>
        <taxon>Moneuplotes</taxon>
    </lineage>
</organism>
<dbReference type="Pfam" id="PF08454">
    <property type="entry name" value="RIH_assoc"/>
    <property type="match status" value="1"/>
</dbReference>
<evidence type="ECO:0000259" key="3">
    <source>
        <dbReference type="Pfam" id="PF08454"/>
    </source>
</evidence>
<evidence type="ECO:0000256" key="1">
    <source>
        <dbReference type="SAM" id="MobiDB-lite"/>
    </source>
</evidence>
<comment type="caution">
    <text evidence="4">The sequence shown here is derived from an EMBL/GenBank/DDBJ whole genome shotgun (WGS) entry which is preliminary data.</text>
</comment>
<dbReference type="EMBL" id="CAMPGE010025402">
    <property type="protein sequence ID" value="CAI2383161.1"/>
    <property type="molecule type" value="Genomic_DNA"/>
</dbReference>